<dbReference type="Proteomes" id="UP000198716">
    <property type="component" value="Unassembled WGS sequence"/>
</dbReference>
<evidence type="ECO:0000313" key="5">
    <source>
        <dbReference type="Proteomes" id="UP000198716"/>
    </source>
</evidence>
<dbReference type="InterPro" id="IPR001482">
    <property type="entry name" value="T2SS/T4SS_dom"/>
</dbReference>
<dbReference type="PANTHER" id="PTHR30486">
    <property type="entry name" value="TWITCHING MOTILITY PROTEIN PILT"/>
    <property type="match status" value="1"/>
</dbReference>
<keyword evidence="5" id="KW-1185">Reference proteome</keyword>
<organism evidence="4 5">
    <name type="scientific">Actinopolyspora alba</name>
    <dbReference type="NCBI Taxonomy" id="673379"/>
    <lineage>
        <taxon>Bacteria</taxon>
        <taxon>Bacillati</taxon>
        <taxon>Actinomycetota</taxon>
        <taxon>Actinomycetes</taxon>
        <taxon>Actinopolysporales</taxon>
        <taxon>Actinopolysporaceae</taxon>
        <taxon>Actinopolyspora</taxon>
        <taxon>Actinopolyspora alba group</taxon>
    </lineage>
</organism>
<dbReference type="PANTHER" id="PTHR30486:SF6">
    <property type="entry name" value="TYPE IV PILUS RETRACTATION ATPASE PILT"/>
    <property type="match status" value="1"/>
</dbReference>
<dbReference type="Gene3D" id="3.30.450.380">
    <property type="match status" value="1"/>
</dbReference>
<feature type="region of interest" description="Disordered" evidence="2">
    <location>
        <begin position="1"/>
        <end position="50"/>
    </location>
</feature>
<proteinExistence type="inferred from homology"/>
<evidence type="ECO:0000313" key="4">
    <source>
        <dbReference type="EMBL" id="SFD87813.1"/>
    </source>
</evidence>
<evidence type="ECO:0000256" key="1">
    <source>
        <dbReference type="ARBA" id="ARBA00006611"/>
    </source>
</evidence>
<feature type="compositionally biased region" description="Polar residues" evidence="2">
    <location>
        <begin position="34"/>
        <end position="48"/>
    </location>
</feature>
<reference evidence="5" key="1">
    <citation type="submission" date="2016-10" db="EMBL/GenBank/DDBJ databases">
        <authorList>
            <person name="Varghese N."/>
            <person name="Submissions S."/>
        </authorList>
    </citation>
    <scope>NUCLEOTIDE SEQUENCE [LARGE SCALE GENOMIC DNA]</scope>
    <source>
        <strain evidence="5">DSM 45004</strain>
    </source>
</reference>
<dbReference type="NCBIfam" id="TIGR03819">
    <property type="entry name" value="heli_sec_ATPase"/>
    <property type="match status" value="1"/>
</dbReference>
<sequence length="441" mass="47280">MASSPDRSSVIGADDDAVRVLSRPPDGTEVGTMPLSTERGSTADSHTPCSERVDENLVNRVRARLVSEGSDLTAHAIAVAVREESGAPLGDGEVLRTIRRLHREFLGAGPLESLLRRSDVTDVLVSGPDEVWVDRGAGLERAGVSFTNEEEVRRLAQRLALAAGRRLDDAQPWVDGWLPESTAGTTVRLHAVLAPVAADGTCVSLRVLRPAVHDLASLWRLSAFDSDTWSLLRSIVAARPAFLVTGSTGSGKTTLLGALLGEVPDTERIVCVEEARELNPVHPHVVRLVARTPNIEGSGQIRMSELVRQALRMRPDRIVVGEARGAEIRELLDCLNTGHEGGAGTVHANSPAEVPARLEALGAHGGMGRRALHSQLAAAIRVVLHMRRTARRGRHLAGVGVLHRAGSEARVRPAWEVESGWGPGRRQLLDMLAAGAERTEC</sequence>
<dbReference type="GO" id="GO:0016887">
    <property type="term" value="F:ATP hydrolysis activity"/>
    <property type="evidence" value="ECO:0007669"/>
    <property type="project" value="InterPro"/>
</dbReference>
<comment type="similarity">
    <text evidence="1">Belongs to the GSP E family.</text>
</comment>
<gene>
    <name evidence="4" type="ORF">SAMN04487819_104307</name>
</gene>
<feature type="domain" description="Bacterial type II secretion system protein E" evidence="3">
    <location>
        <begin position="107"/>
        <end position="386"/>
    </location>
</feature>
<dbReference type="AlphaFoldDB" id="A0A1I1W3C4"/>
<dbReference type="EMBL" id="FOMZ01000004">
    <property type="protein sequence ID" value="SFD87813.1"/>
    <property type="molecule type" value="Genomic_DNA"/>
</dbReference>
<evidence type="ECO:0000256" key="2">
    <source>
        <dbReference type="SAM" id="MobiDB-lite"/>
    </source>
</evidence>
<dbReference type="InterPro" id="IPR022399">
    <property type="entry name" value="TadA-like_ATPase"/>
</dbReference>
<dbReference type="CDD" id="cd01130">
    <property type="entry name" value="VirB11-like_ATPase"/>
    <property type="match status" value="1"/>
</dbReference>
<dbReference type="InterPro" id="IPR050921">
    <property type="entry name" value="T4SS_GSP_E_ATPase"/>
</dbReference>
<name>A0A1I1W3C4_9ACTN</name>
<dbReference type="Pfam" id="PF00437">
    <property type="entry name" value="T2SSE"/>
    <property type="match status" value="1"/>
</dbReference>
<dbReference type="SUPFAM" id="SSF52540">
    <property type="entry name" value="P-loop containing nucleoside triphosphate hydrolases"/>
    <property type="match status" value="1"/>
</dbReference>
<dbReference type="InterPro" id="IPR027417">
    <property type="entry name" value="P-loop_NTPase"/>
</dbReference>
<protein>
    <submittedName>
        <fullName evidence="4">Pilus assembly protein CpaF</fullName>
    </submittedName>
</protein>
<evidence type="ECO:0000259" key="3">
    <source>
        <dbReference type="Pfam" id="PF00437"/>
    </source>
</evidence>
<dbReference type="Gene3D" id="3.40.50.300">
    <property type="entry name" value="P-loop containing nucleotide triphosphate hydrolases"/>
    <property type="match status" value="1"/>
</dbReference>
<accession>A0A1I1W3C4</accession>